<evidence type="ECO:0000313" key="3">
    <source>
        <dbReference type="EMBL" id="EAU93217.2"/>
    </source>
</evidence>
<evidence type="ECO:0000313" key="4">
    <source>
        <dbReference type="Proteomes" id="UP000001861"/>
    </source>
</evidence>
<dbReference type="VEuPathDB" id="FungiDB:CC1G_10285"/>
<dbReference type="InParanoid" id="A8N164"/>
<dbReference type="RefSeq" id="XP_001828614.2">
    <property type="nucleotide sequence ID" value="XM_001828562.2"/>
</dbReference>
<dbReference type="KEGG" id="cci:CC1G_10285"/>
<dbReference type="GeneID" id="6005039"/>
<evidence type="ECO:0000256" key="2">
    <source>
        <dbReference type="SAM" id="Phobius"/>
    </source>
</evidence>
<dbReference type="HOGENOM" id="CLU_1496117_0_0_1"/>
<keyword evidence="2" id="KW-1133">Transmembrane helix</keyword>
<accession>A8N164</accession>
<organism evidence="3 4">
    <name type="scientific">Coprinopsis cinerea (strain Okayama-7 / 130 / ATCC MYA-4618 / FGSC 9003)</name>
    <name type="common">Inky cap fungus</name>
    <name type="synonym">Hormographiella aspergillata</name>
    <dbReference type="NCBI Taxonomy" id="240176"/>
    <lineage>
        <taxon>Eukaryota</taxon>
        <taxon>Fungi</taxon>
        <taxon>Dikarya</taxon>
        <taxon>Basidiomycota</taxon>
        <taxon>Agaricomycotina</taxon>
        <taxon>Agaricomycetes</taxon>
        <taxon>Agaricomycetidae</taxon>
        <taxon>Agaricales</taxon>
        <taxon>Agaricineae</taxon>
        <taxon>Psathyrellaceae</taxon>
        <taxon>Coprinopsis</taxon>
    </lineage>
</organism>
<feature type="transmembrane region" description="Helical" evidence="2">
    <location>
        <begin position="64"/>
        <end position="89"/>
    </location>
</feature>
<dbReference type="Proteomes" id="UP000001861">
    <property type="component" value="Unassembled WGS sequence"/>
</dbReference>
<gene>
    <name evidence="3" type="ORF">CC1G_10285</name>
</gene>
<sequence length="180" mass="19875">MEVRRLIWCGTISFGPSFQRQALATPSESYQRDMIPGAQVAKRIGYEVIERIPLKYLNVTRHPFLILPTITLLVPITLISSIAALPAIIPETSRDNTAPRGFGRSPGWRRVESKIQGPPGPSWRTVQPAQPEEPVDPEVDLIDARRGGPDWRRAQAGRGGPDWRKPTPPPVGSLSGESLD</sequence>
<comment type="caution">
    <text evidence="3">The sequence shown here is derived from an EMBL/GenBank/DDBJ whole genome shotgun (WGS) entry which is preliminary data.</text>
</comment>
<evidence type="ECO:0000256" key="1">
    <source>
        <dbReference type="SAM" id="MobiDB-lite"/>
    </source>
</evidence>
<dbReference type="AlphaFoldDB" id="A8N164"/>
<keyword evidence="4" id="KW-1185">Reference proteome</keyword>
<reference evidence="3 4" key="1">
    <citation type="journal article" date="2010" name="Proc. Natl. Acad. Sci. U.S.A.">
        <title>Insights into evolution of multicellular fungi from the assembled chromosomes of the mushroom Coprinopsis cinerea (Coprinus cinereus).</title>
        <authorList>
            <person name="Stajich J.E."/>
            <person name="Wilke S.K."/>
            <person name="Ahren D."/>
            <person name="Au C.H."/>
            <person name="Birren B.W."/>
            <person name="Borodovsky M."/>
            <person name="Burns C."/>
            <person name="Canback B."/>
            <person name="Casselton L.A."/>
            <person name="Cheng C.K."/>
            <person name="Deng J."/>
            <person name="Dietrich F.S."/>
            <person name="Fargo D.C."/>
            <person name="Farman M.L."/>
            <person name="Gathman A.C."/>
            <person name="Goldberg J."/>
            <person name="Guigo R."/>
            <person name="Hoegger P.J."/>
            <person name="Hooker J.B."/>
            <person name="Huggins A."/>
            <person name="James T.Y."/>
            <person name="Kamada T."/>
            <person name="Kilaru S."/>
            <person name="Kodira C."/>
            <person name="Kues U."/>
            <person name="Kupfer D."/>
            <person name="Kwan H.S."/>
            <person name="Lomsadze A."/>
            <person name="Li W."/>
            <person name="Lilly W.W."/>
            <person name="Ma L.J."/>
            <person name="Mackey A.J."/>
            <person name="Manning G."/>
            <person name="Martin F."/>
            <person name="Muraguchi H."/>
            <person name="Natvig D.O."/>
            <person name="Palmerini H."/>
            <person name="Ramesh M.A."/>
            <person name="Rehmeyer C.J."/>
            <person name="Roe B.A."/>
            <person name="Shenoy N."/>
            <person name="Stanke M."/>
            <person name="Ter-Hovhannisyan V."/>
            <person name="Tunlid A."/>
            <person name="Velagapudi R."/>
            <person name="Vision T.J."/>
            <person name="Zeng Q."/>
            <person name="Zolan M.E."/>
            <person name="Pukkila P.J."/>
        </authorList>
    </citation>
    <scope>NUCLEOTIDE SEQUENCE [LARGE SCALE GENOMIC DNA]</scope>
    <source>
        <strain evidence="4">Okayama-7 / 130 / ATCC MYA-4618 / FGSC 9003</strain>
    </source>
</reference>
<name>A8N164_COPC7</name>
<feature type="region of interest" description="Disordered" evidence="1">
    <location>
        <begin position="93"/>
        <end position="180"/>
    </location>
</feature>
<dbReference type="EMBL" id="AACS02000001">
    <property type="protein sequence ID" value="EAU93217.2"/>
    <property type="molecule type" value="Genomic_DNA"/>
</dbReference>
<proteinExistence type="predicted"/>
<keyword evidence="2" id="KW-0472">Membrane</keyword>
<feature type="compositionally biased region" description="Basic and acidic residues" evidence="1">
    <location>
        <begin position="142"/>
        <end position="153"/>
    </location>
</feature>
<protein>
    <submittedName>
        <fullName evidence="3">Uncharacterized protein</fullName>
    </submittedName>
</protein>
<keyword evidence="2" id="KW-0812">Transmembrane</keyword>